<dbReference type="InterPro" id="IPR057326">
    <property type="entry name" value="KR_dom"/>
</dbReference>
<keyword evidence="9" id="KW-1185">Reference proteome</keyword>
<dbReference type="SMART" id="SM00823">
    <property type="entry name" value="PKS_PP"/>
    <property type="match status" value="2"/>
</dbReference>
<dbReference type="SUPFAM" id="SSF51735">
    <property type="entry name" value="NAD(P)-binding Rossmann-fold domains"/>
    <property type="match status" value="2"/>
</dbReference>
<dbReference type="Pfam" id="PF08242">
    <property type="entry name" value="Methyltransf_12"/>
    <property type="match status" value="1"/>
</dbReference>
<dbReference type="SMART" id="SM00822">
    <property type="entry name" value="PKS_KR"/>
    <property type="match status" value="1"/>
</dbReference>
<dbReference type="Gene3D" id="3.30.559.30">
    <property type="entry name" value="Nonribosomal peptide synthetase, condensation domain"/>
    <property type="match status" value="1"/>
</dbReference>
<keyword evidence="1" id="KW-0596">Phosphopantetheine</keyword>
<evidence type="ECO:0000256" key="2">
    <source>
        <dbReference type="ARBA" id="ARBA00022553"/>
    </source>
</evidence>
<dbReference type="InterPro" id="IPR013968">
    <property type="entry name" value="PKS_KR"/>
</dbReference>
<feature type="region of interest" description="Disordered" evidence="5">
    <location>
        <begin position="1309"/>
        <end position="1333"/>
    </location>
</feature>
<organism evidence="8 9">
    <name type="scientific">Methylorubrum zatmanii</name>
    <dbReference type="NCBI Taxonomy" id="29429"/>
    <lineage>
        <taxon>Bacteria</taxon>
        <taxon>Pseudomonadati</taxon>
        <taxon>Pseudomonadota</taxon>
        <taxon>Alphaproteobacteria</taxon>
        <taxon>Hyphomicrobiales</taxon>
        <taxon>Methylobacteriaceae</taxon>
        <taxon>Methylorubrum</taxon>
    </lineage>
</organism>
<dbReference type="InterPro" id="IPR014031">
    <property type="entry name" value="Ketoacyl_synth_C"/>
</dbReference>
<dbReference type="CDD" id="cd00833">
    <property type="entry name" value="PKS"/>
    <property type="match status" value="1"/>
</dbReference>
<dbReference type="CDD" id="cd02440">
    <property type="entry name" value="AdoMet_MTases"/>
    <property type="match status" value="1"/>
</dbReference>
<gene>
    <name evidence="8" type="ORF">ACFQDP_09190</name>
</gene>
<dbReference type="InterPro" id="IPR036736">
    <property type="entry name" value="ACP-like_sf"/>
</dbReference>
<evidence type="ECO:0000256" key="4">
    <source>
        <dbReference type="ARBA" id="ARBA00023268"/>
    </source>
</evidence>
<dbReference type="PANTHER" id="PTHR43775:SF37">
    <property type="entry name" value="SI:DKEY-61P9.11"/>
    <property type="match status" value="1"/>
</dbReference>
<dbReference type="SMART" id="SM01294">
    <property type="entry name" value="PKS_PP_betabranch"/>
    <property type="match status" value="2"/>
</dbReference>
<dbReference type="InterPro" id="IPR023213">
    <property type="entry name" value="CAT-like_dom_sf"/>
</dbReference>
<dbReference type="Pfam" id="PF08659">
    <property type="entry name" value="KR"/>
    <property type="match status" value="1"/>
</dbReference>
<dbReference type="Pfam" id="PF02801">
    <property type="entry name" value="Ketoacyl-synt_C"/>
    <property type="match status" value="1"/>
</dbReference>
<dbReference type="InterPro" id="IPR016039">
    <property type="entry name" value="Thiolase-like"/>
</dbReference>
<dbReference type="Gene3D" id="3.40.47.10">
    <property type="match status" value="1"/>
</dbReference>
<dbReference type="InterPro" id="IPR018201">
    <property type="entry name" value="Ketoacyl_synth_AS"/>
</dbReference>
<feature type="compositionally biased region" description="Low complexity" evidence="5">
    <location>
        <begin position="1318"/>
        <end position="1332"/>
    </location>
</feature>
<protein>
    <submittedName>
        <fullName evidence="8">Beta-ketoacyl synthase N-terminal-like domain-containing protein</fullName>
    </submittedName>
</protein>
<accession>A0ABW1WR19</accession>
<dbReference type="InterPro" id="IPR009081">
    <property type="entry name" value="PP-bd_ACP"/>
</dbReference>
<dbReference type="Gene3D" id="3.40.50.150">
    <property type="entry name" value="Vaccinia Virus protein VP39"/>
    <property type="match status" value="1"/>
</dbReference>
<evidence type="ECO:0000259" key="7">
    <source>
        <dbReference type="PROSITE" id="PS52004"/>
    </source>
</evidence>
<dbReference type="Gene3D" id="3.30.559.10">
    <property type="entry name" value="Chloramphenicol acetyltransferase-like domain"/>
    <property type="match status" value="1"/>
</dbReference>
<dbReference type="InterPro" id="IPR014030">
    <property type="entry name" value="Ketoacyl_synth_N"/>
</dbReference>
<dbReference type="SUPFAM" id="SSF52777">
    <property type="entry name" value="CoA-dependent acyltransferases"/>
    <property type="match status" value="2"/>
</dbReference>
<dbReference type="PROSITE" id="PS00012">
    <property type="entry name" value="PHOSPHOPANTETHEINE"/>
    <property type="match status" value="1"/>
</dbReference>
<dbReference type="InterPro" id="IPR006162">
    <property type="entry name" value="Ppantetheine_attach_site"/>
</dbReference>
<dbReference type="InterPro" id="IPR020806">
    <property type="entry name" value="PKS_PP-bd"/>
</dbReference>
<keyword evidence="3" id="KW-0808">Transferase</keyword>
<dbReference type="SUPFAM" id="SSF47336">
    <property type="entry name" value="ACP-like"/>
    <property type="match status" value="2"/>
</dbReference>
<evidence type="ECO:0000313" key="8">
    <source>
        <dbReference type="EMBL" id="MFC6389509.1"/>
    </source>
</evidence>
<dbReference type="Gene3D" id="1.10.1200.10">
    <property type="entry name" value="ACP-like"/>
    <property type="match status" value="2"/>
</dbReference>
<feature type="domain" description="Ketosynthase family 3 (KS3)" evidence="7">
    <location>
        <begin position="16"/>
        <end position="438"/>
    </location>
</feature>
<dbReference type="PROSITE" id="PS52004">
    <property type="entry name" value="KS3_2"/>
    <property type="match status" value="1"/>
</dbReference>
<evidence type="ECO:0000259" key="6">
    <source>
        <dbReference type="PROSITE" id="PS50075"/>
    </source>
</evidence>
<dbReference type="InterPro" id="IPR050091">
    <property type="entry name" value="PKS_NRPS_Biosynth_Enz"/>
</dbReference>
<dbReference type="CDD" id="cd05274">
    <property type="entry name" value="KR_FAS_SDR_x"/>
    <property type="match status" value="1"/>
</dbReference>
<dbReference type="Gene3D" id="1.10.1240.100">
    <property type="match status" value="1"/>
</dbReference>
<dbReference type="PROSITE" id="PS50075">
    <property type="entry name" value="CARRIER"/>
    <property type="match status" value="2"/>
</dbReference>
<evidence type="ECO:0000256" key="1">
    <source>
        <dbReference type="ARBA" id="ARBA00022450"/>
    </source>
</evidence>
<sequence length="2244" mass="237182">MPEFDPRFFEAHYGEAQPVALIGAGCRFAGASDPFAFWRRLTDGETLSRPVTAEDLTRAGFDPGLLAQPGFVPVASVVEEAEAFDAEFFGTSPAEAASIDPQQRLFLTCAWEALEMAGLAGQAAGARIGVFGAARMSTYALPTRDDVLDLANPLTFQRLIGNDKDYLASRVAYKLALTGPALTVQTACSSSLVAIHVACEQLRSGECDLALAGGAALTFPMDVGYRHRPGMIFSADGRCRPFDAQADGTFVGNGVAVVLLKPLRRALEDGDPVIAVLRGSAVNNDGSGKAGYTAPSLAGQQAVIEEALALSGLSPDAVGMVETHGTGTPLGDPIEIEALARAFGSGRREPCVIGALKANTGHLDTTAGVAALLKAAFAVREGQIPPLVNFREPNPALRLEETPFIIPQALMPWPARQRVAGVSAFGIGGTNCHVVVERLPPELEGSAEAVEASGPFLLSARDEAGLRALAARHAERLLDGMPEAVLPAYAATLSAARTRLPHRLAVAADDPVELGAILRDVAEAGAQAPALVAKAAYGCTVWGIGITEDALDALLRDDRPRPRDIGSRLALAPVALLTGRMHRSTATEAGTDISGTDQWSTLAAAARASAANRAAGYDWSGLSEEERGVAALHAIYVARALSELGVFADPAARLDRDAVMRAGGIPERFRDLVGRLLRDLAAEGCLTRDGVGYGDLREPVPSDPDALLDGMRRRGYRRLADLVARTGPQLAAMLSGSGNPVSIVFPGGASDDVEEMYERQRDSLYLNAIAADAVAALVAQRPAQAPLRVLEIGAGTGGTTSALLPVLPPERTAYTFTDLGPLFLRRAERKFAAYPFLRFAPFDLEGDPTAQGFSAASFDLIVAANVIHNARDLKAALARQRALLAPGGVLLLREITRPKPLFDFVFGPLVPELADSEFRDGELFPSLTRWGEALSAAGFAHWSAAVGEDLAPFALGEQIIIARAPEARRQALTPAATEPPAQDAASLLAALVEGKGDGHWTLADLTFFPRSGRAATIRGEAEGRLFLRDGASGARLAQARHAIRPGPVRASSTDGSFTRTEGGLRVTLARALSAFDLEGPLTLDALSATGSLGAGPVGYAGTRRTDGRIDLILADEADRPVLHLVGAARWDPAAASLHGWTWAGLEASPPLAPSRVLTFDGAPSPTARRLGLGPDDAATASVPPADDRVLLDLSGRPTKFGPADYARLVGTLDRLGAEGAAIDILTTGAFAALPAEPISRPDLAGLVGLLRVLRRERPALRLRLVDSDAPLAALPAERAGEDLLAHRAGSYLAPRLVPVHGAQIHGVQARSAEAEATSAQGSAPQASASQQGMRARSSIDGDALHILTGGLSPLALTLAEDLAERGARRLWLLSRRPADPAERHRLDLMRGGGAEVRLLDAIDVGEAHALDDVLEAACAAPGRIGRIYHLAGILDDGPLADFDAARLDRVLMAKVEGARTLIAALPRLRPEALILFSSAATLFGPPGQGAHALANAILEGLATQAAAEGWAVKALAWGFWDEGRTSRAELGIRLAEQGMRGLAPAEGIALLEAALAQPEPVLAPMCVDWERLQLVGTLPNAFSAFRARGTEAAPAAASRRADPVASPSIEAHLRRTLGALLKVDPAGLDGNANLVALGLDSLMFLEFSQGLERDLGIKVSAETALRYDTLNALAAHLGDRGAAGGARVAATLRRELAALLRRPEAEIDPASNLVQLGMDSLIFLELTERIDRALGVRISAETALQHDTLGRLAAAIEAQLGESASRSGPADPLRRALAALGGERPGLLLDNGDLRPDPSTTQFALSPLQRDGFQRRARGRLGGVARHLYVEYDKPAAFDLAGFERAWNRVVARHPALRTEIDPDGTCRILPAVPPYRIECEDIRALDPAARDRRLAALRERMSHQRLNLAIWPHFELRATRIDAETIRLHLDIDTTMVDIESFQVILREIDVERRQSGRALPPLGFSPADYRRGATLVADHAPAVPSVALPPPDLPLEGRPDALDAVRFAIRREALPRGRWLRIRETGAAQGLSPSAVLLSAFGAALAPWLGSPTRFALGLAYFDRKPLHAEVMNLVLDASAIMPVTLDIGAAVSFFGLADTVQAQIDGRLALGSFDTPPLNLPVVFTSLLGLRRTYALPESADPTLGMPSYEYAAQAGCVLHAQALEEQRELLFNLDWVEGLLPDLVGEALTIGFGAVLDRLAGPAEAWQVPLARLSPADSEIDGFRAQARETLVPAWTGAGL</sequence>
<feature type="domain" description="Carrier" evidence="6">
    <location>
        <begin position="1683"/>
        <end position="1760"/>
    </location>
</feature>
<comment type="caution">
    <text evidence="8">The sequence shown here is derived from an EMBL/GenBank/DDBJ whole genome shotgun (WGS) entry which is preliminary data.</text>
</comment>
<name>A0ABW1WR19_9HYPH</name>
<reference evidence="9" key="1">
    <citation type="journal article" date="2019" name="Int. J. Syst. Evol. Microbiol.">
        <title>The Global Catalogue of Microorganisms (GCM) 10K type strain sequencing project: providing services to taxonomists for standard genome sequencing and annotation.</title>
        <authorList>
            <consortium name="The Broad Institute Genomics Platform"/>
            <consortium name="The Broad Institute Genome Sequencing Center for Infectious Disease"/>
            <person name="Wu L."/>
            <person name="Ma J."/>
        </authorList>
    </citation>
    <scope>NUCLEOTIDE SEQUENCE [LARGE SCALE GENOMIC DNA]</scope>
    <source>
        <strain evidence="9">CCUG 36916</strain>
    </source>
</reference>
<dbReference type="Pfam" id="PF16197">
    <property type="entry name" value="KAsynt_C_assoc"/>
    <property type="match status" value="1"/>
</dbReference>
<evidence type="ECO:0000313" key="9">
    <source>
        <dbReference type="Proteomes" id="UP001596237"/>
    </source>
</evidence>
<keyword evidence="4" id="KW-0511">Multifunctional enzyme</keyword>
<evidence type="ECO:0000256" key="3">
    <source>
        <dbReference type="ARBA" id="ARBA00022679"/>
    </source>
</evidence>
<dbReference type="EMBL" id="JBHSTT010000030">
    <property type="protein sequence ID" value="MFC6389509.1"/>
    <property type="molecule type" value="Genomic_DNA"/>
</dbReference>
<dbReference type="Proteomes" id="UP001596237">
    <property type="component" value="Unassembled WGS sequence"/>
</dbReference>
<dbReference type="InterPro" id="IPR029063">
    <property type="entry name" value="SAM-dependent_MTases_sf"/>
</dbReference>
<dbReference type="RefSeq" id="WP_378739662.1">
    <property type="nucleotide sequence ID" value="NZ_JBHSTT010000030.1"/>
</dbReference>
<keyword evidence="2" id="KW-0597">Phosphoprotein</keyword>
<dbReference type="InterPro" id="IPR020841">
    <property type="entry name" value="PKS_Beta-ketoAc_synthase_dom"/>
</dbReference>
<dbReference type="SMART" id="SM00825">
    <property type="entry name" value="PKS_KS"/>
    <property type="match status" value="1"/>
</dbReference>
<dbReference type="SUPFAM" id="SSF53335">
    <property type="entry name" value="S-adenosyl-L-methionine-dependent methyltransferases"/>
    <property type="match status" value="1"/>
</dbReference>
<proteinExistence type="predicted"/>
<evidence type="ECO:0000256" key="5">
    <source>
        <dbReference type="SAM" id="MobiDB-lite"/>
    </source>
</evidence>
<dbReference type="Pfam" id="PF00550">
    <property type="entry name" value="PP-binding"/>
    <property type="match status" value="2"/>
</dbReference>
<feature type="domain" description="Carrier" evidence="6">
    <location>
        <begin position="1607"/>
        <end position="1681"/>
    </location>
</feature>
<dbReference type="InterPro" id="IPR032821">
    <property type="entry name" value="PKS_assoc"/>
</dbReference>
<dbReference type="PANTHER" id="PTHR43775">
    <property type="entry name" value="FATTY ACID SYNTHASE"/>
    <property type="match status" value="1"/>
</dbReference>
<dbReference type="PROSITE" id="PS00606">
    <property type="entry name" value="KS3_1"/>
    <property type="match status" value="1"/>
</dbReference>
<dbReference type="InterPro" id="IPR013217">
    <property type="entry name" value="Methyltransf_12"/>
</dbReference>
<dbReference type="InterPro" id="IPR036291">
    <property type="entry name" value="NAD(P)-bd_dom_sf"/>
</dbReference>
<dbReference type="PROSITE" id="PS51257">
    <property type="entry name" value="PROKAR_LIPOPROTEIN"/>
    <property type="match status" value="1"/>
</dbReference>
<dbReference type="Gene3D" id="3.40.50.720">
    <property type="entry name" value="NAD(P)-binding Rossmann-like Domain"/>
    <property type="match status" value="1"/>
</dbReference>
<dbReference type="SUPFAM" id="SSF53901">
    <property type="entry name" value="Thiolase-like"/>
    <property type="match status" value="1"/>
</dbReference>
<dbReference type="Pfam" id="PF00109">
    <property type="entry name" value="ketoacyl-synt"/>
    <property type="match status" value="1"/>
</dbReference>